<dbReference type="EMBL" id="LR633967">
    <property type="protein sequence ID" value="VUX55494.1"/>
    <property type="molecule type" value="Genomic_DNA"/>
</dbReference>
<evidence type="ECO:0000256" key="2">
    <source>
        <dbReference type="ARBA" id="ARBA00005751"/>
    </source>
</evidence>
<comment type="similarity">
    <text evidence="2 10 11">Belongs to the SecY/SEC61-alpha family.</text>
</comment>
<comment type="caution">
    <text evidence="10">Lacks conserved residue(s) required for the propagation of feature annotation.</text>
</comment>
<feature type="transmembrane region" description="Helical" evidence="10">
    <location>
        <begin position="217"/>
        <end position="237"/>
    </location>
</feature>
<dbReference type="NCBIfam" id="TIGR00967">
    <property type="entry name" value="3a0501s007"/>
    <property type="match status" value="1"/>
</dbReference>
<keyword evidence="10" id="KW-1003">Cell membrane</keyword>
<dbReference type="GO" id="GO:0065002">
    <property type="term" value="P:intracellular protein transmembrane transport"/>
    <property type="evidence" value="ECO:0007669"/>
    <property type="project" value="UniProtKB-UniRule"/>
</dbReference>
<dbReference type="PIRSF" id="PIRSF004557">
    <property type="entry name" value="SecY"/>
    <property type="match status" value="1"/>
</dbReference>
<keyword evidence="7 10" id="KW-0811">Translocation</keyword>
<organism evidence="12">
    <name type="scientific">uncultured Woeseiaceae bacterium</name>
    <dbReference type="NCBI Taxonomy" id="1983305"/>
    <lineage>
        <taxon>Bacteria</taxon>
        <taxon>Pseudomonadati</taxon>
        <taxon>Pseudomonadota</taxon>
        <taxon>Gammaproteobacteria</taxon>
        <taxon>Woeseiales</taxon>
        <taxon>Woeseiaceae</taxon>
        <taxon>environmental samples</taxon>
    </lineage>
</organism>
<dbReference type="InterPro" id="IPR030659">
    <property type="entry name" value="SecY_CS"/>
</dbReference>
<dbReference type="FunFam" id="1.10.3370.10:FF:000001">
    <property type="entry name" value="Preprotein translocase subunit SecY"/>
    <property type="match status" value="1"/>
</dbReference>
<dbReference type="Gene3D" id="1.10.3370.10">
    <property type="entry name" value="SecY subunit domain"/>
    <property type="match status" value="1"/>
</dbReference>
<dbReference type="GO" id="GO:0043952">
    <property type="term" value="P:protein transport by the Sec complex"/>
    <property type="evidence" value="ECO:0007669"/>
    <property type="project" value="UniProtKB-UniRule"/>
</dbReference>
<feature type="transmembrane region" description="Helical" evidence="10">
    <location>
        <begin position="26"/>
        <end position="44"/>
    </location>
</feature>
<dbReference type="AlphaFoldDB" id="A0A7D9D2K4"/>
<evidence type="ECO:0000256" key="3">
    <source>
        <dbReference type="ARBA" id="ARBA00022448"/>
    </source>
</evidence>
<comment type="subunit">
    <text evidence="10">Component of the Sec protein translocase complex. Heterotrimer consisting of SecY, SecE and SecG subunits. The heterotrimers can form oligomers, although 1 heterotrimer is thought to be able to translocate proteins. Interacts with the ribosome. Interacts with SecDF, and other proteins may be involved. Interacts with SecA.</text>
</comment>
<evidence type="ECO:0000256" key="4">
    <source>
        <dbReference type="ARBA" id="ARBA00022692"/>
    </source>
</evidence>
<keyword evidence="8 10" id="KW-0472">Membrane</keyword>
<dbReference type="GO" id="GO:0006605">
    <property type="term" value="P:protein targeting"/>
    <property type="evidence" value="ECO:0007669"/>
    <property type="project" value="UniProtKB-UniRule"/>
</dbReference>
<comment type="subcellular location">
    <subcellularLocation>
        <location evidence="10">Cell membrane</location>
        <topology evidence="10">Multi-pass membrane protein</topology>
    </subcellularLocation>
    <subcellularLocation>
        <location evidence="1">Membrane</location>
        <topology evidence="1">Multi-pass membrane protein</topology>
    </subcellularLocation>
</comment>
<dbReference type="InterPro" id="IPR026593">
    <property type="entry name" value="SecY"/>
</dbReference>
<dbReference type="InterPro" id="IPR002208">
    <property type="entry name" value="SecY/SEC61-alpha"/>
</dbReference>
<sequence length="453" mass="48959">MAKRPTTNPADSAKSGSKFGELRTRIAFLVGALIVFRAGTYIPVPGVDPAALASFFDQQAGNMLALFNLFSGGALSRFGIFALGIMPYISASIIMQMASMIVPSLQVIRKEGESGRRKITQYTRYGTVGLAAFQSIAAASWLQSQPGVVVNPGSTFLITACITLVTGTMFLMWLGEQITERGIGNGISMIILAGIVAGLPAGIAGTAELVRNGEMSSATAILLLLGSMAATTFVVYMERAQRRITVNYARRQQGRKMYAAQSTHLPFKINMSGVIPPIFASSILMFPATIAQFFGQSANPSAVQNALQTIGVNLGPGQPIYVIMYAAMIIFFCFFYTALVFNSKDTADNLKRSGAFVPGIRPGAQTAEYIDRVLTRLTFWGALYIAGVCLLPEIFRMFYPSVPFNFGGTSLLILVVVSMDFMSQMQAHAMSHQYEGMMQKANLRNYGRSGSIR</sequence>
<feature type="transmembrane region" description="Helical" evidence="10">
    <location>
        <begin position="186"/>
        <end position="205"/>
    </location>
</feature>
<keyword evidence="3 10" id="KW-0813">Transport</keyword>
<feature type="transmembrane region" description="Helical" evidence="10">
    <location>
        <begin position="274"/>
        <end position="294"/>
    </location>
</feature>
<evidence type="ECO:0000256" key="11">
    <source>
        <dbReference type="RuleBase" id="RU004349"/>
    </source>
</evidence>
<feature type="transmembrane region" description="Helical" evidence="10">
    <location>
        <begin position="154"/>
        <end position="174"/>
    </location>
</feature>
<dbReference type="PROSITE" id="PS00755">
    <property type="entry name" value="SECY_1"/>
    <property type="match status" value="1"/>
</dbReference>
<evidence type="ECO:0000256" key="8">
    <source>
        <dbReference type="ARBA" id="ARBA00023136"/>
    </source>
</evidence>
<dbReference type="InterPro" id="IPR023201">
    <property type="entry name" value="SecY_dom_sf"/>
</dbReference>
<feature type="transmembrane region" description="Helical" evidence="10">
    <location>
        <begin position="377"/>
        <end position="398"/>
    </location>
</feature>
<reference evidence="12" key="1">
    <citation type="submission" date="2019-07" db="EMBL/GenBank/DDBJ databases">
        <authorList>
            <person name="Weber M."/>
            <person name="Kostadinov I."/>
            <person name="Kostadinov D I."/>
        </authorList>
    </citation>
    <scope>NUCLEOTIDE SEQUENCE</scope>
    <source>
        <strain evidence="12">Gfbio:sag-sample-m06:053724c1-46a9-4a36-b237-ea2bf867836b</strain>
    </source>
</reference>
<dbReference type="GO" id="GO:0005886">
    <property type="term" value="C:plasma membrane"/>
    <property type="evidence" value="ECO:0007669"/>
    <property type="project" value="UniProtKB-SubCell"/>
</dbReference>
<evidence type="ECO:0000256" key="6">
    <source>
        <dbReference type="ARBA" id="ARBA00022989"/>
    </source>
</evidence>
<evidence type="ECO:0000256" key="5">
    <source>
        <dbReference type="ARBA" id="ARBA00022927"/>
    </source>
</evidence>
<evidence type="ECO:0000256" key="10">
    <source>
        <dbReference type="HAMAP-Rule" id="MF_01465"/>
    </source>
</evidence>
<dbReference type="PANTHER" id="PTHR10906">
    <property type="entry name" value="SECY/SEC61-ALPHA FAMILY MEMBER"/>
    <property type="match status" value="1"/>
</dbReference>
<evidence type="ECO:0000256" key="1">
    <source>
        <dbReference type="ARBA" id="ARBA00004141"/>
    </source>
</evidence>
<feature type="transmembrane region" description="Helical" evidence="10">
    <location>
        <begin position="404"/>
        <end position="422"/>
    </location>
</feature>
<protein>
    <recommendedName>
        <fullName evidence="9 10">Protein translocase subunit SecY</fullName>
    </recommendedName>
</protein>
<dbReference type="SUPFAM" id="SSF103491">
    <property type="entry name" value="Preprotein translocase SecY subunit"/>
    <property type="match status" value="1"/>
</dbReference>
<keyword evidence="4 10" id="KW-0812">Transmembrane</keyword>
<feature type="transmembrane region" description="Helical" evidence="10">
    <location>
        <begin position="320"/>
        <end position="342"/>
    </location>
</feature>
<evidence type="ECO:0000256" key="9">
    <source>
        <dbReference type="ARBA" id="ARBA00039733"/>
    </source>
</evidence>
<dbReference type="HAMAP" id="MF_01465">
    <property type="entry name" value="SecY"/>
    <property type="match status" value="1"/>
</dbReference>
<evidence type="ECO:0000313" key="12">
    <source>
        <dbReference type="EMBL" id="VUX55494.1"/>
    </source>
</evidence>
<name>A0A7D9D2K4_9GAMM</name>
<comment type="function">
    <text evidence="10">The central subunit of the protein translocation channel SecYEG. Consists of two halves formed by TMs 1-5 and 6-10. These two domains form a lateral gate at the front which open onto the bilayer between TMs 2 and 7, and are clamped together by SecE at the back. The channel is closed by both a pore ring composed of hydrophobic SecY resides and a short helix (helix 2A) on the extracellular side of the membrane which forms a plug. The plug probably moves laterally to allow the channel to open. The ring and the pore may move independently.</text>
</comment>
<accession>A0A7D9D2K4</accession>
<keyword evidence="6 10" id="KW-1133">Transmembrane helix</keyword>
<dbReference type="Pfam" id="PF00344">
    <property type="entry name" value="SecY"/>
    <property type="match status" value="1"/>
</dbReference>
<feature type="transmembrane region" description="Helical" evidence="10">
    <location>
        <begin position="122"/>
        <end position="142"/>
    </location>
</feature>
<evidence type="ECO:0000256" key="7">
    <source>
        <dbReference type="ARBA" id="ARBA00023010"/>
    </source>
</evidence>
<proteinExistence type="inferred from homology"/>
<gene>
    <name evidence="10 12" type="primary">secY</name>
    <name evidence="12" type="ORF">JTBM06_V1_30053</name>
</gene>
<keyword evidence="5 10" id="KW-0653">Protein transport</keyword>
<dbReference type="PRINTS" id="PR00303">
    <property type="entry name" value="SECYTRNLCASE"/>
</dbReference>